<dbReference type="Gene3D" id="1.25.40.10">
    <property type="entry name" value="Tetratricopeptide repeat domain"/>
    <property type="match status" value="1"/>
</dbReference>
<dbReference type="InterPro" id="IPR051829">
    <property type="entry name" value="Multiheme_Cytochr_ET"/>
</dbReference>
<dbReference type="PANTHER" id="PTHR35038:SF8">
    <property type="entry name" value="C-TYPE POLYHEME CYTOCHROME OMCC"/>
    <property type="match status" value="1"/>
</dbReference>
<name>A0ABW0P7F2_9HYPH</name>
<keyword evidence="6" id="KW-1185">Reference proteome</keyword>
<dbReference type="SUPFAM" id="SSF48695">
    <property type="entry name" value="Multiheme cytochromes"/>
    <property type="match status" value="1"/>
</dbReference>
<evidence type="ECO:0000313" key="6">
    <source>
        <dbReference type="Proteomes" id="UP001596060"/>
    </source>
</evidence>
<feature type="domain" description="Cytochrome c-552/4" evidence="4">
    <location>
        <begin position="189"/>
        <end position="230"/>
    </location>
</feature>
<dbReference type="InterPro" id="IPR010177">
    <property type="entry name" value="Paired_CXXCH_1"/>
</dbReference>
<evidence type="ECO:0000259" key="4">
    <source>
        <dbReference type="Pfam" id="PF13435"/>
    </source>
</evidence>
<dbReference type="EMBL" id="JBHSLU010000063">
    <property type="protein sequence ID" value="MFC5507367.1"/>
    <property type="molecule type" value="Genomic_DNA"/>
</dbReference>
<reference evidence="6" key="1">
    <citation type="journal article" date="2019" name="Int. J. Syst. Evol. Microbiol.">
        <title>The Global Catalogue of Microorganisms (GCM) 10K type strain sequencing project: providing services to taxonomists for standard genome sequencing and annotation.</title>
        <authorList>
            <consortium name="The Broad Institute Genomics Platform"/>
            <consortium name="The Broad Institute Genome Sequencing Center for Infectious Disease"/>
            <person name="Wu L."/>
            <person name="Ma J."/>
        </authorList>
    </citation>
    <scope>NUCLEOTIDE SEQUENCE [LARGE SCALE GENOMIC DNA]</scope>
    <source>
        <strain evidence="6">CCUG 43117</strain>
    </source>
</reference>
<gene>
    <name evidence="5" type="ORF">ACFPN9_19170</name>
</gene>
<dbReference type="SUPFAM" id="SSF48452">
    <property type="entry name" value="TPR-like"/>
    <property type="match status" value="1"/>
</dbReference>
<dbReference type="SMART" id="SM00028">
    <property type="entry name" value="TPR"/>
    <property type="match status" value="3"/>
</dbReference>
<evidence type="ECO:0000256" key="2">
    <source>
        <dbReference type="PROSITE-ProRule" id="PRU00339"/>
    </source>
</evidence>
<dbReference type="InterPro" id="IPR019734">
    <property type="entry name" value="TPR_rpt"/>
</dbReference>
<organism evidence="5 6">
    <name type="scientific">Bosea massiliensis</name>
    <dbReference type="NCBI Taxonomy" id="151419"/>
    <lineage>
        <taxon>Bacteria</taxon>
        <taxon>Pseudomonadati</taxon>
        <taxon>Pseudomonadota</taxon>
        <taxon>Alphaproteobacteria</taxon>
        <taxon>Hyphomicrobiales</taxon>
        <taxon>Boseaceae</taxon>
        <taxon>Bosea</taxon>
    </lineage>
</organism>
<feature type="repeat" description="TPR" evidence="2">
    <location>
        <begin position="597"/>
        <end position="630"/>
    </location>
</feature>
<dbReference type="Pfam" id="PF13435">
    <property type="entry name" value="Cytochrome_C554"/>
    <property type="match status" value="2"/>
</dbReference>
<dbReference type="PANTHER" id="PTHR35038">
    <property type="entry name" value="DISSIMILATORY SULFITE REDUCTASE SIRA"/>
    <property type="match status" value="1"/>
</dbReference>
<dbReference type="InterPro" id="IPR036280">
    <property type="entry name" value="Multihaem_cyt_sf"/>
</dbReference>
<comment type="caution">
    <text evidence="5">The sequence shown here is derived from an EMBL/GenBank/DDBJ whole genome shotgun (WGS) entry which is preliminary data.</text>
</comment>
<dbReference type="RefSeq" id="WP_066717298.1">
    <property type="nucleotide sequence ID" value="NZ_JBHSLU010000063.1"/>
</dbReference>
<dbReference type="Gene3D" id="1.10.1130.10">
    <property type="entry name" value="Flavocytochrome C3, Chain A"/>
    <property type="match status" value="2"/>
</dbReference>
<dbReference type="PROSITE" id="PS50005">
    <property type="entry name" value="TPR"/>
    <property type="match status" value="1"/>
</dbReference>
<dbReference type="Proteomes" id="UP001596060">
    <property type="component" value="Unassembled WGS sequence"/>
</dbReference>
<evidence type="ECO:0000313" key="5">
    <source>
        <dbReference type="EMBL" id="MFC5507367.1"/>
    </source>
</evidence>
<keyword evidence="1" id="KW-0732">Signal</keyword>
<accession>A0ABW0P7F2</accession>
<dbReference type="InterPro" id="IPR023155">
    <property type="entry name" value="Cyt_c-552/4"/>
</dbReference>
<dbReference type="Pfam" id="PF09699">
    <property type="entry name" value="Paired_CXXCH_1"/>
    <property type="match status" value="1"/>
</dbReference>
<proteinExistence type="predicted"/>
<dbReference type="InterPro" id="IPR011990">
    <property type="entry name" value="TPR-like_helical_dom_sf"/>
</dbReference>
<feature type="domain" description="Doubled CXXCH motif" evidence="3">
    <location>
        <begin position="349"/>
        <end position="376"/>
    </location>
</feature>
<dbReference type="Pfam" id="PF14559">
    <property type="entry name" value="TPR_19"/>
    <property type="match status" value="1"/>
</dbReference>
<evidence type="ECO:0000256" key="1">
    <source>
        <dbReference type="ARBA" id="ARBA00022729"/>
    </source>
</evidence>
<keyword evidence="2" id="KW-0802">TPR repeat</keyword>
<evidence type="ECO:0000259" key="3">
    <source>
        <dbReference type="Pfam" id="PF09699"/>
    </source>
</evidence>
<protein>
    <submittedName>
        <fullName evidence="5">Tetratricopeptide repeat protein</fullName>
    </submittedName>
</protein>
<feature type="domain" description="Cytochrome c-552/4" evidence="4">
    <location>
        <begin position="57"/>
        <end position="86"/>
    </location>
</feature>
<sequence>MLRDLSRAWRQWRFLTPWLALVLSAFILTAIRTQAQIAPAQRDVRDAGPARHVGSQACTTCHASQSAAWAGSHHAHAMDHARPSSMRGDFADRTVEEAGRRARFFRDGEVYRVNIEGADGRPADFTISHSLGWEPLQQYLVTFPDGRLQVLPWAWDTRSAADGGQRWFLVSGAEAIAPSDSRHWTRLQQNWNHMCAECHTTDLRKGYDARADRFETRWSELAVGCEACHGPAGLHVSWARSGASAADPLKGFAAVAPAGPARHWTPATAETRPAVTTGRPAGDSVETCARCHSRRGQIAADWRPGRPLTETHSPVPLAAGLFEHDGQMKDEVFNDHSFKQSLMYHRGVSCTDCHDPHSGRLKAAGAAVCSQCHAPARFQTAAHSGHADRAGAPDCISCHMPARTYMQVDRRHDHSFRIPRPDLTISTGIPNTCQACHGDRTALWAAEAVERWHGPVRKGFQTYATAFHEARAGEPSGRDALLRLAVDPAAPALARATAIGELAAWPGAQTDAVGLRALDDPDPQVRAAAIRQLEGLPRERRLVAAPLLDDPSRLVRIAAGFLLADLPVELLPPKLQPALAEAVAAYVAAQELDLDRPEARANRAQLHLKQGRAEEAERDYRAALRLDPTAGLIAAQFAELLRRTGREDQAEAMLRSVLAVDPRSGAALHALGLSLVRQKRLPEALGSLAQASEAEPGNPRYAFVHAVALRSAGRAQQARSVLEENLARHPGHVDTAVALLHEALQNRDHGRAAQLAKRLTALRPDDRRFEGISRDLNR</sequence>